<gene>
    <name evidence="3" type="ORF">CHIRRI_LOCUS13378</name>
</gene>
<evidence type="ECO:0000313" key="3">
    <source>
        <dbReference type="EMBL" id="CAG9810565.1"/>
    </source>
</evidence>
<dbReference type="EMBL" id="OU895880">
    <property type="protein sequence ID" value="CAG9810565.1"/>
    <property type="molecule type" value="Genomic_DNA"/>
</dbReference>
<keyword evidence="4" id="KW-1185">Reference proteome</keyword>
<feature type="compositionally biased region" description="Basic and acidic residues" evidence="1">
    <location>
        <begin position="98"/>
        <end position="125"/>
    </location>
</feature>
<evidence type="ECO:0000313" key="4">
    <source>
        <dbReference type="Proteomes" id="UP001153620"/>
    </source>
</evidence>
<feature type="region of interest" description="Disordered" evidence="1">
    <location>
        <begin position="35"/>
        <end position="125"/>
    </location>
</feature>
<keyword evidence="2" id="KW-0812">Transmembrane</keyword>
<evidence type="ECO:0000256" key="2">
    <source>
        <dbReference type="SAM" id="Phobius"/>
    </source>
</evidence>
<feature type="compositionally biased region" description="Polar residues" evidence="1">
    <location>
        <begin position="38"/>
        <end position="65"/>
    </location>
</feature>
<keyword evidence="2" id="KW-1133">Transmembrane helix</keyword>
<reference evidence="3" key="1">
    <citation type="submission" date="2022-01" db="EMBL/GenBank/DDBJ databases">
        <authorList>
            <person name="King R."/>
        </authorList>
    </citation>
    <scope>NUCLEOTIDE SEQUENCE</scope>
</reference>
<reference evidence="3" key="2">
    <citation type="submission" date="2022-10" db="EMBL/GenBank/DDBJ databases">
        <authorList>
            <consortium name="ENA_rothamsted_submissions"/>
            <consortium name="culmorum"/>
            <person name="King R."/>
        </authorList>
    </citation>
    <scope>NUCLEOTIDE SEQUENCE</scope>
</reference>
<proteinExistence type="predicted"/>
<sequence length="125" mass="14200">MDIRLIAGISALSVVIVMWLYYILRDKNFFSKLEKSSQADTQSTARSSSANTQQQQFAAMSNTNHSRLHTYGNKSKPNNLNERAKAERNAQTVIAMAEQKKTKSKADKVPHFCKDPNDSDMIKRY</sequence>
<accession>A0A9N9S3E3</accession>
<feature type="compositionally biased region" description="Polar residues" evidence="1">
    <location>
        <begin position="72"/>
        <end position="81"/>
    </location>
</feature>
<keyword evidence="2" id="KW-0472">Membrane</keyword>
<evidence type="ECO:0000256" key="1">
    <source>
        <dbReference type="SAM" id="MobiDB-lite"/>
    </source>
</evidence>
<organism evidence="3 4">
    <name type="scientific">Chironomus riparius</name>
    <dbReference type="NCBI Taxonomy" id="315576"/>
    <lineage>
        <taxon>Eukaryota</taxon>
        <taxon>Metazoa</taxon>
        <taxon>Ecdysozoa</taxon>
        <taxon>Arthropoda</taxon>
        <taxon>Hexapoda</taxon>
        <taxon>Insecta</taxon>
        <taxon>Pterygota</taxon>
        <taxon>Neoptera</taxon>
        <taxon>Endopterygota</taxon>
        <taxon>Diptera</taxon>
        <taxon>Nematocera</taxon>
        <taxon>Chironomoidea</taxon>
        <taxon>Chironomidae</taxon>
        <taxon>Chironominae</taxon>
        <taxon>Chironomus</taxon>
    </lineage>
</organism>
<protein>
    <submittedName>
        <fullName evidence="3">Uncharacterized protein</fullName>
    </submittedName>
</protein>
<name>A0A9N9S3E3_9DIPT</name>
<feature type="transmembrane region" description="Helical" evidence="2">
    <location>
        <begin position="6"/>
        <end position="24"/>
    </location>
</feature>
<dbReference type="AlphaFoldDB" id="A0A9N9S3E3"/>
<dbReference type="Proteomes" id="UP001153620">
    <property type="component" value="Chromosome 4"/>
</dbReference>